<feature type="region of interest" description="Disordered" evidence="4">
    <location>
        <begin position="24"/>
        <end position="45"/>
    </location>
</feature>
<accession>A0A0U1U1Y3</accession>
<keyword evidence="8 9" id="KW-0002">3D-structure</keyword>
<reference evidence="9" key="2">
    <citation type="submission" date="2021-02" db="PDB data bank">
        <title>NMR structure of D-Phenylseptin in DPC-d38.</title>
        <authorList>
            <person name="Munhoz V.H.O."/>
            <person name="Verly R.M."/>
        </authorList>
    </citation>
    <scope>STRUCTURE BY NMR OF 49-66</scope>
</reference>
<evidence type="ECO:0000256" key="1">
    <source>
        <dbReference type="ARBA" id="ARBA00004613"/>
    </source>
</evidence>
<protein>
    <submittedName>
        <fullName evidence="7">Phenylseptin prepropeptide</fullName>
    </submittedName>
</protein>
<name>A0A0U1U1Y3_BOAPU</name>
<keyword evidence="2" id="KW-0964">Secreted</keyword>
<dbReference type="Pfam" id="PF03032">
    <property type="entry name" value="FSAP_sig_propep"/>
    <property type="match status" value="1"/>
</dbReference>
<dbReference type="InterPro" id="IPR004275">
    <property type="entry name" value="Frog_antimicrobial_propeptide"/>
</dbReference>
<sequence length="67" mass="7719">MAFLKKSLFLVLFLGIVSLATCQDEKRQDDDQEEEENEEGYEENREKRFFFDTLKNLAGKVIGALTG</sequence>
<evidence type="ECO:0007829" key="9">
    <source>
        <dbReference type="PDB" id="7LSP"/>
    </source>
</evidence>
<dbReference type="EMBL" id="HQ012497">
    <property type="protein sequence ID" value="AEB26291.1"/>
    <property type="molecule type" value="mRNA"/>
</dbReference>
<organism evidence="7">
    <name type="scientific">Boana punctata</name>
    <name type="common">Polka-dot tree frog</name>
    <name type="synonym">Hypsiboas punctatus</name>
    <dbReference type="NCBI Taxonomy" id="2499473"/>
    <lineage>
        <taxon>Eukaryota</taxon>
        <taxon>Metazoa</taxon>
        <taxon>Chordata</taxon>
        <taxon>Craniata</taxon>
        <taxon>Vertebrata</taxon>
        <taxon>Euteleostomi</taxon>
        <taxon>Amphibia</taxon>
        <taxon>Batrachia</taxon>
        <taxon>Anura</taxon>
        <taxon>Neobatrachia</taxon>
        <taxon>Hyloidea</taxon>
        <taxon>Hylidae</taxon>
        <taxon>Hylinae</taxon>
        <taxon>Cophomantini</taxon>
        <taxon>Boana</taxon>
    </lineage>
</organism>
<dbReference type="SMR" id="A0A0U1U1Y3"/>
<dbReference type="PDB" id="7LSP">
    <property type="method" value="NMR"/>
    <property type="chains" value="A=49-66"/>
</dbReference>
<evidence type="ECO:0000256" key="3">
    <source>
        <dbReference type="ARBA" id="ARBA00022729"/>
    </source>
</evidence>
<reference evidence="7" key="1">
    <citation type="submission" date="2010-08" db="EMBL/GenBank/DDBJ databases">
        <title>Phenylseptin: New peptides from Hypsiboas punctatus.</title>
        <authorList>
            <person name="Magalhaes M.T."/>
            <person name="Prates M.V."/>
            <person name="Silva L.P."/>
            <person name="Bloch C.Jr."/>
        </authorList>
    </citation>
    <scope>NUCLEOTIDE SEQUENCE</scope>
</reference>
<reference evidence="8" key="3">
    <citation type="submission" date="2021-02" db="PDB data bank">
        <title>NMR structure of L-Phenylseptin in DPC-d38.</title>
        <authorList>
            <person name="Munhoz V.H.O."/>
            <person name="Verly R.M."/>
        </authorList>
    </citation>
    <scope>STRUCTURE BY NMR OF 49-66</scope>
</reference>
<keyword evidence="3 5" id="KW-0732">Signal</keyword>
<dbReference type="GO" id="GO:0005576">
    <property type="term" value="C:extracellular region"/>
    <property type="evidence" value="ECO:0007669"/>
    <property type="project" value="UniProtKB-SubCell"/>
</dbReference>
<feature type="domain" description="Frog antimicrobial peptide propeptide" evidence="6">
    <location>
        <begin position="2"/>
        <end position="45"/>
    </location>
</feature>
<evidence type="ECO:0000313" key="7">
    <source>
        <dbReference type="EMBL" id="AEB26291.1"/>
    </source>
</evidence>
<feature type="chain" id="PRO_5006829293" evidence="5">
    <location>
        <begin position="23"/>
        <end position="67"/>
    </location>
</feature>
<proteinExistence type="evidence at protein level"/>
<feature type="signal peptide" evidence="5">
    <location>
        <begin position="1"/>
        <end position="22"/>
    </location>
</feature>
<evidence type="ECO:0000256" key="2">
    <source>
        <dbReference type="ARBA" id="ARBA00022525"/>
    </source>
</evidence>
<evidence type="ECO:0000256" key="5">
    <source>
        <dbReference type="SAM" id="SignalP"/>
    </source>
</evidence>
<comment type="subcellular location">
    <subcellularLocation>
        <location evidence="1">Secreted</location>
    </subcellularLocation>
</comment>
<evidence type="ECO:0000259" key="6">
    <source>
        <dbReference type="Pfam" id="PF03032"/>
    </source>
</evidence>
<dbReference type="AlphaFoldDB" id="A0A0U1U1Y3"/>
<dbReference type="PDB" id="7LSO">
    <property type="method" value="NMR"/>
    <property type="chains" value="A=49-66"/>
</dbReference>
<evidence type="ECO:0007829" key="8">
    <source>
        <dbReference type="PDB" id="7LSO"/>
    </source>
</evidence>
<evidence type="ECO:0000256" key="4">
    <source>
        <dbReference type="SAM" id="MobiDB-lite"/>
    </source>
</evidence>
<feature type="compositionally biased region" description="Acidic residues" evidence="4">
    <location>
        <begin position="30"/>
        <end position="41"/>
    </location>
</feature>